<dbReference type="RefSeq" id="WP_218121097.1">
    <property type="nucleotide sequence ID" value="NZ_FMWO01000063.1"/>
</dbReference>
<dbReference type="Proteomes" id="UP000198729">
    <property type="component" value="Unassembled WGS sequence"/>
</dbReference>
<accession>A0A1G5SH38</accession>
<dbReference type="EMBL" id="FMWO01000063">
    <property type="protein sequence ID" value="SCZ86428.1"/>
    <property type="molecule type" value="Genomic_DNA"/>
</dbReference>
<evidence type="ECO:0000313" key="2">
    <source>
        <dbReference type="Proteomes" id="UP000198729"/>
    </source>
</evidence>
<proteinExistence type="predicted"/>
<dbReference type="STRING" id="51642.NSMM_540031"/>
<organism evidence="1 2">
    <name type="scientific">Nitrosomonas mobilis</name>
    <dbReference type="NCBI Taxonomy" id="51642"/>
    <lineage>
        <taxon>Bacteria</taxon>
        <taxon>Pseudomonadati</taxon>
        <taxon>Pseudomonadota</taxon>
        <taxon>Betaproteobacteria</taxon>
        <taxon>Nitrosomonadales</taxon>
        <taxon>Nitrosomonadaceae</taxon>
        <taxon>Nitrosomonas</taxon>
    </lineage>
</organism>
<sequence>MSHSVRTPATEQLQILLDQIIRHIIKVLTRHGELIEYRVTWSIRSTAWTLVQLLSLVTEEAFPIDVVAPWRDKQPLTGGLSCGAVAAHGIHRTCFQVQFEPEVLDIRLPQTAR</sequence>
<dbReference type="AlphaFoldDB" id="A0A1G5SH38"/>
<evidence type="ECO:0000313" key="1">
    <source>
        <dbReference type="EMBL" id="SCZ86428.1"/>
    </source>
</evidence>
<gene>
    <name evidence="1" type="ORF">NSMM_540031</name>
</gene>
<reference evidence="1 2" key="1">
    <citation type="submission" date="2016-10" db="EMBL/GenBank/DDBJ databases">
        <authorList>
            <person name="de Groot N.N."/>
        </authorList>
    </citation>
    <scope>NUCLEOTIDE SEQUENCE [LARGE SCALE GENOMIC DNA]</scope>
    <source>
        <strain evidence="1">1</strain>
    </source>
</reference>
<keyword evidence="2" id="KW-1185">Reference proteome</keyword>
<name>A0A1G5SH38_9PROT</name>
<protein>
    <submittedName>
        <fullName evidence="1">Uncharacterized protein</fullName>
    </submittedName>
</protein>